<evidence type="ECO:0000313" key="5">
    <source>
        <dbReference type="EMBL" id="OEJ23796.1"/>
    </source>
</evidence>
<dbReference type="Pfam" id="PF12802">
    <property type="entry name" value="MarR_2"/>
    <property type="match status" value="1"/>
</dbReference>
<protein>
    <submittedName>
        <fullName evidence="5">MarR family transcriptional regulator</fullName>
    </submittedName>
</protein>
<feature type="domain" description="HTH marR-type" evidence="4">
    <location>
        <begin position="15"/>
        <end position="147"/>
    </location>
</feature>
<dbReference type="EMBL" id="MEHJ01000001">
    <property type="protein sequence ID" value="OEJ23796.1"/>
    <property type="molecule type" value="Genomic_DNA"/>
</dbReference>
<accession>A0A1E5P2N8</accession>
<dbReference type="SUPFAM" id="SSF46785">
    <property type="entry name" value="Winged helix' DNA-binding domain"/>
    <property type="match status" value="1"/>
</dbReference>
<evidence type="ECO:0000256" key="1">
    <source>
        <dbReference type="ARBA" id="ARBA00023015"/>
    </source>
</evidence>
<dbReference type="AlphaFoldDB" id="A0A1E5P2N8"/>
<dbReference type="GO" id="GO:0003677">
    <property type="term" value="F:DNA binding"/>
    <property type="evidence" value="ECO:0007669"/>
    <property type="project" value="UniProtKB-KW"/>
</dbReference>
<evidence type="ECO:0000256" key="3">
    <source>
        <dbReference type="ARBA" id="ARBA00023163"/>
    </source>
</evidence>
<dbReference type="OrthoDB" id="3295125at2"/>
<evidence type="ECO:0000259" key="4">
    <source>
        <dbReference type="PROSITE" id="PS50995"/>
    </source>
</evidence>
<dbReference type="PANTHER" id="PTHR33164:SF103">
    <property type="entry name" value="REGULATORY PROTEIN MARR"/>
    <property type="match status" value="1"/>
</dbReference>
<reference evidence="5 6" key="1">
    <citation type="submission" date="2016-08" db="EMBL/GenBank/DDBJ databases">
        <title>Complete genome sequence of Streptomyces agglomeratus strain 6-3-2, a novel anti-MRSA actinomycete isolated from Wuli of Tebit, China.</title>
        <authorList>
            <person name="Chen X."/>
        </authorList>
    </citation>
    <scope>NUCLEOTIDE SEQUENCE [LARGE SCALE GENOMIC DNA]</scope>
    <source>
        <strain evidence="5 6">6-3-2</strain>
    </source>
</reference>
<gene>
    <name evidence="5" type="ORF">AS594_04180</name>
</gene>
<dbReference type="GO" id="GO:0003700">
    <property type="term" value="F:DNA-binding transcription factor activity"/>
    <property type="evidence" value="ECO:0007669"/>
    <property type="project" value="InterPro"/>
</dbReference>
<dbReference type="InterPro" id="IPR039422">
    <property type="entry name" value="MarR/SlyA-like"/>
</dbReference>
<name>A0A1E5P2N8_9ACTN</name>
<dbReference type="InterPro" id="IPR036388">
    <property type="entry name" value="WH-like_DNA-bd_sf"/>
</dbReference>
<keyword evidence="3" id="KW-0804">Transcription</keyword>
<proteinExistence type="predicted"/>
<dbReference type="InterPro" id="IPR036390">
    <property type="entry name" value="WH_DNA-bd_sf"/>
</dbReference>
<evidence type="ECO:0000256" key="2">
    <source>
        <dbReference type="ARBA" id="ARBA00023125"/>
    </source>
</evidence>
<dbReference type="STRING" id="285458.BGM19_32595"/>
<keyword evidence="1" id="KW-0805">Transcription regulation</keyword>
<keyword evidence="2" id="KW-0238">DNA-binding</keyword>
<dbReference type="PROSITE" id="PS50995">
    <property type="entry name" value="HTH_MARR_2"/>
    <property type="match status" value="1"/>
</dbReference>
<dbReference type="InterPro" id="IPR023187">
    <property type="entry name" value="Tscrpt_reg_MarR-type_CS"/>
</dbReference>
<organism evidence="5 6">
    <name type="scientific">Streptomyces agglomeratus</name>
    <dbReference type="NCBI Taxonomy" id="285458"/>
    <lineage>
        <taxon>Bacteria</taxon>
        <taxon>Bacillati</taxon>
        <taxon>Actinomycetota</taxon>
        <taxon>Actinomycetes</taxon>
        <taxon>Kitasatosporales</taxon>
        <taxon>Streptomycetaceae</taxon>
        <taxon>Streptomyces</taxon>
    </lineage>
</organism>
<comment type="caution">
    <text evidence="5">The sequence shown here is derived from an EMBL/GenBank/DDBJ whole genome shotgun (WGS) entry which is preliminary data.</text>
</comment>
<dbReference type="RefSeq" id="WP_069925718.1">
    <property type="nucleotide sequence ID" value="NZ_MEHI01000001.1"/>
</dbReference>
<sequence>MPSSSASAQDPRRIASGLAALLPALHRALDRRLVPDLPFPRLPEGQLALLRLVGRRDGITVREAADVLLMKPNNVSALVTQLAGLGLLERRQDAADKRVAHLHLTAEARRRTAAVGELMDGYLIEALHALTDADLDAIGSALGALEGLARHIHPAAD</sequence>
<dbReference type="PROSITE" id="PS01117">
    <property type="entry name" value="HTH_MARR_1"/>
    <property type="match status" value="1"/>
</dbReference>
<dbReference type="SMART" id="SM00347">
    <property type="entry name" value="HTH_MARR"/>
    <property type="match status" value="1"/>
</dbReference>
<keyword evidence="6" id="KW-1185">Reference proteome</keyword>
<evidence type="ECO:0000313" key="6">
    <source>
        <dbReference type="Proteomes" id="UP000095759"/>
    </source>
</evidence>
<dbReference type="PANTHER" id="PTHR33164">
    <property type="entry name" value="TRANSCRIPTIONAL REGULATOR, MARR FAMILY"/>
    <property type="match status" value="1"/>
</dbReference>
<dbReference type="InterPro" id="IPR000835">
    <property type="entry name" value="HTH_MarR-typ"/>
</dbReference>
<dbReference type="GO" id="GO:0006950">
    <property type="term" value="P:response to stress"/>
    <property type="evidence" value="ECO:0007669"/>
    <property type="project" value="TreeGrafter"/>
</dbReference>
<dbReference type="Gene3D" id="1.10.10.10">
    <property type="entry name" value="Winged helix-like DNA-binding domain superfamily/Winged helix DNA-binding domain"/>
    <property type="match status" value="1"/>
</dbReference>
<dbReference type="Proteomes" id="UP000095759">
    <property type="component" value="Unassembled WGS sequence"/>
</dbReference>